<keyword evidence="2" id="KW-1185">Reference proteome</keyword>
<organism evidence="1 2">
    <name type="scientific">Marchantia polymorpha</name>
    <name type="common">Common liverwort</name>
    <name type="synonym">Marchantia aquatica</name>
    <dbReference type="NCBI Taxonomy" id="3197"/>
    <lineage>
        <taxon>Eukaryota</taxon>
        <taxon>Viridiplantae</taxon>
        <taxon>Streptophyta</taxon>
        <taxon>Embryophyta</taxon>
        <taxon>Marchantiophyta</taxon>
        <taxon>Marchantiopsida</taxon>
        <taxon>Marchantiidae</taxon>
        <taxon>Marchantiales</taxon>
        <taxon>Marchantiaceae</taxon>
        <taxon>Marchantia</taxon>
    </lineage>
</organism>
<sequence>MRYCRTAILALQASAELERQISMSSSSEIGRSSQLLQTSKSFRYWAEPERGETFKLKVSSGENVEVGVAG</sequence>
<dbReference type="OrthoDB" id="10518690at2759"/>
<dbReference type="EMBL" id="KZ772724">
    <property type="protein sequence ID" value="PTQ38327.1"/>
    <property type="molecule type" value="Genomic_DNA"/>
</dbReference>
<dbReference type="AlphaFoldDB" id="A0A2R6WWT7"/>
<proteinExistence type="predicted"/>
<accession>A0A2R6WWT7</accession>
<gene>
    <name evidence="1" type="ORF">MARPO_0052s0106</name>
</gene>
<reference evidence="2" key="1">
    <citation type="journal article" date="2017" name="Cell">
        <title>Insights into land plant evolution garnered from the Marchantia polymorpha genome.</title>
        <authorList>
            <person name="Bowman J.L."/>
            <person name="Kohchi T."/>
            <person name="Yamato K.T."/>
            <person name="Jenkins J."/>
            <person name="Shu S."/>
            <person name="Ishizaki K."/>
            <person name="Yamaoka S."/>
            <person name="Nishihama R."/>
            <person name="Nakamura Y."/>
            <person name="Berger F."/>
            <person name="Adam C."/>
            <person name="Aki S.S."/>
            <person name="Althoff F."/>
            <person name="Araki T."/>
            <person name="Arteaga-Vazquez M.A."/>
            <person name="Balasubrmanian S."/>
            <person name="Barry K."/>
            <person name="Bauer D."/>
            <person name="Boehm C.R."/>
            <person name="Briginshaw L."/>
            <person name="Caballero-Perez J."/>
            <person name="Catarino B."/>
            <person name="Chen F."/>
            <person name="Chiyoda S."/>
            <person name="Chovatia M."/>
            <person name="Davies K.M."/>
            <person name="Delmans M."/>
            <person name="Demura T."/>
            <person name="Dierschke T."/>
            <person name="Dolan L."/>
            <person name="Dorantes-Acosta A.E."/>
            <person name="Eklund D.M."/>
            <person name="Florent S.N."/>
            <person name="Flores-Sandoval E."/>
            <person name="Fujiyama A."/>
            <person name="Fukuzawa H."/>
            <person name="Galik B."/>
            <person name="Grimanelli D."/>
            <person name="Grimwood J."/>
            <person name="Grossniklaus U."/>
            <person name="Hamada T."/>
            <person name="Haseloff J."/>
            <person name="Hetherington A.J."/>
            <person name="Higo A."/>
            <person name="Hirakawa Y."/>
            <person name="Hundley H.N."/>
            <person name="Ikeda Y."/>
            <person name="Inoue K."/>
            <person name="Inoue S.I."/>
            <person name="Ishida S."/>
            <person name="Jia Q."/>
            <person name="Kakita M."/>
            <person name="Kanazawa T."/>
            <person name="Kawai Y."/>
            <person name="Kawashima T."/>
            <person name="Kennedy M."/>
            <person name="Kinose K."/>
            <person name="Kinoshita T."/>
            <person name="Kohara Y."/>
            <person name="Koide E."/>
            <person name="Komatsu K."/>
            <person name="Kopischke S."/>
            <person name="Kubo M."/>
            <person name="Kyozuka J."/>
            <person name="Lagercrantz U."/>
            <person name="Lin S.S."/>
            <person name="Lindquist E."/>
            <person name="Lipzen A.M."/>
            <person name="Lu C.W."/>
            <person name="De Luna E."/>
            <person name="Martienssen R.A."/>
            <person name="Minamino N."/>
            <person name="Mizutani M."/>
            <person name="Mizutani M."/>
            <person name="Mochizuki N."/>
            <person name="Monte I."/>
            <person name="Mosher R."/>
            <person name="Nagasaki H."/>
            <person name="Nakagami H."/>
            <person name="Naramoto S."/>
            <person name="Nishitani K."/>
            <person name="Ohtani M."/>
            <person name="Okamoto T."/>
            <person name="Okumura M."/>
            <person name="Phillips J."/>
            <person name="Pollak B."/>
            <person name="Reinders A."/>
            <person name="Rovekamp M."/>
            <person name="Sano R."/>
            <person name="Sawa S."/>
            <person name="Schmid M.W."/>
            <person name="Shirakawa M."/>
            <person name="Solano R."/>
            <person name="Spunde A."/>
            <person name="Suetsugu N."/>
            <person name="Sugano S."/>
            <person name="Sugiyama A."/>
            <person name="Sun R."/>
            <person name="Suzuki Y."/>
            <person name="Takenaka M."/>
            <person name="Takezawa D."/>
            <person name="Tomogane H."/>
            <person name="Tsuzuki M."/>
            <person name="Ueda T."/>
            <person name="Umeda M."/>
            <person name="Ward J.M."/>
            <person name="Watanabe Y."/>
            <person name="Yazaki K."/>
            <person name="Yokoyama R."/>
            <person name="Yoshitake Y."/>
            <person name="Yotsui I."/>
            <person name="Zachgo S."/>
            <person name="Schmutz J."/>
        </authorList>
    </citation>
    <scope>NUCLEOTIDE SEQUENCE [LARGE SCALE GENOMIC DNA]</scope>
    <source>
        <strain evidence="2">Tak-1</strain>
    </source>
</reference>
<evidence type="ECO:0000313" key="2">
    <source>
        <dbReference type="Proteomes" id="UP000244005"/>
    </source>
</evidence>
<name>A0A2R6WWT7_MARPO</name>
<protein>
    <submittedName>
        <fullName evidence="1">Uncharacterized protein</fullName>
    </submittedName>
</protein>
<evidence type="ECO:0000313" key="1">
    <source>
        <dbReference type="EMBL" id="PTQ38327.1"/>
    </source>
</evidence>
<dbReference type="Proteomes" id="UP000244005">
    <property type="component" value="Unassembled WGS sequence"/>
</dbReference>
<dbReference type="Gramene" id="Mp6g00980.1">
    <property type="protein sequence ID" value="Mp6g00980.1.cds1"/>
    <property type="gene ID" value="Mp6g00980"/>
</dbReference>